<protein>
    <submittedName>
        <fullName evidence="1">Uncharacterized protein</fullName>
    </submittedName>
</protein>
<dbReference type="AlphaFoldDB" id="A0A0E9QIP6"/>
<reference evidence="1" key="2">
    <citation type="journal article" date="2015" name="Fish Shellfish Immunol.">
        <title>Early steps in the European eel (Anguilla anguilla)-Vibrio vulnificus interaction in the gills: Role of the RtxA13 toxin.</title>
        <authorList>
            <person name="Callol A."/>
            <person name="Pajuelo D."/>
            <person name="Ebbesson L."/>
            <person name="Teles M."/>
            <person name="MacKenzie S."/>
            <person name="Amaro C."/>
        </authorList>
    </citation>
    <scope>NUCLEOTIDE SEQUENCE</scope>
</reference>
<sequence>MSPPPAPQGYSLCCMGGWGYILAVSSTSSSRPVIPPVSCVHTAAPPHPPPLNGNLILLQVC</sequence>
<accession>A0A0E9QIP6</accession>
<proteinExistence type="predicted"/>
<reference evidence="1" key="1">
    <citation type="submission" date="2014-11" db="EMBL/GenBank/DDBJ databases">
        <authorList>
            <person name="Amaro Gonzalez C."/>
        </authorList>
    </citation>
    <scope>NUCLEOTIDE SEQUENCE</scope>
</reference>
<evidence type="ECO:0000313" key="1">
    <source>
        <dbReference type="EMBL" id="JAH16669.1"/>
    </source>
</evidence>
<name>A0A0E9QIP6_ANGAN</name>
<dbReference type="EMBL" id="GBXM01091908">
    <property type="protein sequence ID" value="JAH16669.1"/>
    <property type="molecule type" value="Transcribed_RNA"/>
</dbReference>
<organism evidence="1">
    <name type="scientific">Anguilla anguilla</name>
    <name type="common">European freshwater eel</name>
    <name type="synonym">Muraena anguilla</name>
    <dbReference type="NCBI Taxonomy" id="7936"/>
    <lineage>
        <taxon>Eukaryota</taxon>
        <taxon>Metazoa</taxon>
        <taxon>Chordata</taxon>
        <taxon>Craniata</taxon>
        <taxon>Vertebrata</taxon>
        <taxon>Euteleostomi</taxon>
        <taxon>Actinopterygii</taxon>
        <taxon>Neopterygii</taxon>
        <taxon>Teleostei</taxon>
        <taxon>Anguilliformes</taxon>
        <taxon>Anguillidae</taxon>
        <taxon>Anguilla</taxon>
    </lineage>
</organism>